<comment type="caution">
    <text evidence="1">The sequence shown here is derived from an EMBL/GenBank/DDBJ whole genome shotgun (WGS) entry which is preliminary data.</text>
</comment>
<evidence type="ECO:0000313" key="1">
    <source>
        <dbReference type="EMBL" id="GCF08660.1"/>
    </source>
</evidence>
<sequence>MAEFGRFANGIYRDYAAVYAACSRPESNGITEGQVNRLKFLKRQMCGRARLDLLRIKVLHAV</sequence>
<gene>
    <name evidence="1" type="ORF">KDI_22240</name>
</gene>
<organism evidence="1 2">
    <name type="scientific">Dictyobacter arantiisoli</name>
    <dbReference type="NCBI Taxonomy" id="2014874"/>
    <lineage>
        <taxon>Bacteria</taxon>
        <taxon>Bacillati</taxon>
        <taxon>Chloroflexota</taxon>
        <taxon>Ktedonobacteria</taxon>
        <taxon>Ktedonobacterales</taxon>
        <taxon>Dictyobacteraceae</taxon>
        <taxon>Dictyobacter</taxon>
    </lineage>
</organism>
<accession>A0A5A5TAY3</accession>
<reference evidence="1 2" key="1">
    <citation type="submission" date="2019-01" db="EMBL/GenBank/DDBJ databases">
        <title>Draft genome sequence of Dictyobacter sp. Uno17.</title>
        <authorList>
            <person name="Wang C.M."/>
            <person name="Zheng Y."/>
            <person name="Sakai Y."/>
            <person name="Abe K."/>
            <person name="Yokota A."/>
            <person name="Yabe S."/>
        </authorList>
    </citation>
    <scope>NUCLEOTIDE SEQUENCE [LARGE SCALE GENOMIC DNA]</scope>
    <source>
        <strain evidence="1 2">Uno17</strain>
    </source>
</reference>
<protein>
    <recommendedName>
        <fullName evidence="3">Transposase IS204/IS1001/IS1096/IS1165 DDE domain-containing protein</fullName>
    </recommendedName>
</protein>
<dbReference type="AlphaFoldDB" id="A0A5A5TAY3"/>
<dbReference type="EMBL" id="BIXY01000028">
    <property type="protein sequence ID" value="GCF08660.1"/>
    <property type="molecule type" value="Genomic_DNA"/>
</dbReference>
<dbReference type="RefSeq" id="WP_172632047.1">
    <property type="nucleotide sequence ID" value="NZ_BIXY01000028.1"/>
</dbReference>
<evidence type="ECO:0000313" key="2">
    <source>
        <dbReference type="Proteomes" id="UP000322530"/>
    </source>
</evidence>
<name>A0A5A5TAY3_9CHLR</name>
<evidence type="ECO:0008006" key="3">
    <source>
        <dbReference type="Google" id="ProtNLM"/>
    </source>
</evidence>
<proteinExistence type="predicted"/>
<dbReference type="Proteomes" id="UP000322530">
    <property type="component" value="Unassembled WGS sequence"/>
</dbReference>
<keyword evidence="2" id="KW-1185">Reference proteome</keyword>